<dbReference type="SUPFAM" id="SSF56112">
    <property type="entry name" value="Protein kinase-like (PK-like)"/>
    <property type="match status" value="1"/>
</dbReference>
<evidence type="ECO:0000313" key="1">
    <source>
        <dbReference type="EMBL" id="KAL2289530.1"/>
    </source>
</evidence>
<proteinExistence type="predicted"/>
<keyword evidence="2" id="KW-1185">Reference proteome</keyword>
<evidence type="ECO:0000313" key="2">
    <source>
        <dbReference type="Proteomes" id="UP001600888"/>
    </source>
</evidence>
<protein>
    <recommendedName>
        <fullName evidence="3">Protein kinase domain-containing protein</fullName>
    </recommendedName>
</protein>
<dbReference type="EMBL" id="JBAWTH010000012">
    <property type="protein sequence ID" value="KAL2289530.1"/>
    <property type="molecule type" value="Genomic_DNA"/>
</dbReference>
<reference evidence="1 2" key="1">
    <citation type="submission" date="2024-03" db="EMBL/GenBank/DDBJ databases">
        <title>A high-quality draft genome sequence of Diaporthe vaccinii, a causative agent of upright dieback and viscid rot disease in cranberry plants.</title>
        <authorList>
            <person name="Sarrasin M."/>
            <person name="Lang B.F."/>
            <person name="Burger G."/>
        </authorList>
    </citation>
    <scope>NUCLEOTIDE SEQUENCE [LARGE SCALE GENOMIC DNA]</scope>
    <source>
        <strain evidence="1 2">IS7</strain>
    </source>
</reference>
<organism evidence="1 2">
    <name type="scientific">Diaporthe vaccinii</name>
    <dbReference type="NCBI Taxonomy" id="105482"/>
    <lineage>
        <taxon>Eukaryota</taxon>
        <taxon>Fungi</taxon>
        <taxon>Dikarya</taxon>
        <taxon>Ascomycota</taxon>
        <taxon>Pezizomycotina</taxon>
        <taxon>Sordariomycetes</taxon>
        <taxon>Sordariomycetidae</taxon>
        <taxon>Diaporthales</taxon>
        <taxon>Diaporthaceae</taxon>
        <taxon>Diaporthe</taxon>
        <taxon>Diaporthe eres species complex</taxon>
    </lineage>
</organism>
<comment type="caution">
    <text evidence="1">The sequence shown here is derived from an EMBL/GenBank/DDBJ whole genome shotgun (WGS) entry which is preliminary data.</text>
</comment>
<accession>A0ABR4F4C3</accession>
<dbReference type="Gene3D" id="1.10.510.10">
    <property type="entry name" value="Transferase(Phosphotransferase) domain 1"/>
    <property type="match status" value="1"/>
</dbReference>
<sequence length="172" mass="19966">MQTVVGRAKRWTQRSRGKRDSFLPEQMTEEWDYIPNLDALKRHEVAGNFHAHSNIYHIGLTMFQLITLNLPDDPPLVRPYNFYIDRESLSGWTYGHNLLSENNPYLVEHFSAELRNTVAWCMENNPLERPSLSRLGQIVERNALRDWADQPDRATRTLVSDLLGTPMPPPPL</sequence>
<dbReference type="InterPro" id="IPR011009">
    <property type="entry name" value="Kinase-like_dom_sf"/>
</dbReference>
<name>A0ABR4F4C3_9PEZI</name>
<evidence type="ECO:0008006" key="3">
    <source>
        <dbReference type="Google" id="ProtNLM"/>
    </source>
</evidence>
<gene>
    <name evidence="1" type="ORF">FJTKL_01794</name>
</gene>
<dbReference type="Proteomes" id="UP001600888">
    <property type="component" value="Unassembled WGS sequence"/>
</dbReference>